<name>A0ABR1XNC5_9PEZI</name>
<comment type="caution">
    <text evidence="1">The sequence shown here is derived from an EMBL/GenBank/DDBJ whole genome shotgun (WGS) entry which is preliminary data.</text>
</comment>
<evidence type="ECO:0000313" key="2">
    <source>
        <dbReference type="Proteomes" id="UP001456524"/>
    </source>
</evidence>
<gene>
    <name evidence="1" type="ORF">IWX90DRAFT_277000</name>
</gene>
<accession>A0ABR1XNC5</accession>
<protein>
    <submittedName>
        <fullName evidence="1">Uncharacterized protein</fullName>
    </submittedName>
</protein>
<keyword evidence="2" id="KW-1185">Reference proteome</keyword>
<organism evidence="1 2">
    <name type="scientific">Phyllosticta citrichinensis</name>
    <dbReference type="NCBI Taxonomy" id="1130410"/>
    <lineage>
        <taxon>Eukaryota</taxon>
        <taxon>Fungi</taxon>
        <taxon>Dikarya</taxon>
        <taxon>Ascomycota</taxon>
        <taxon>Pezizomycotina</taxon>
        <taxon>Dothideomycetes</taxon>
        <taxon>Dothideomycetes incertae sedis</taxon>
        <taxon>Botryosphaeriales</taxon>
        <taxon>Phyllostictaceae</taxon>
        <taxon>Phyllosticta</taxon>
    </lineage>
</organism>
<proteinExistence type="predicted"/>
<sequence>MDVPISGMPVCQYEQAGAAKSAAVRLRTADHWTWRHSWWLASCLIFRLTAVDKNVVRPQASRVLLASPRLPSFGPTQPIGNICLRASRRGSGRSVAKKRVNRGSAGCGGNGSRRSTPIAALVDWVGTRRKCRPERAVFLHGCWRGTGREVPLRRKWILEASRLNGVQKVIDRFVAVDLLRDSCAVVMLLLCGVLSPTSTLL</sequence>
<reference evidence="1 2" key="1">
    <citation type="journal article" date="2022" name="G3 (Bethesda)">
        <title>Enemy or ally: a genomic approach to elucidate the lifestyle of Phyllosticta citrichinaensis.</title>
        <authorList>
            <person name="Buijs V.A."/>
            <person name="Groenewald J.Z."/>
            <person name="Haridas S."/>
            <person name="LaButti K.M."/>
            <person name="Lipzen A."/>
            <person name="Martin F.M."/>
            <person name="Barry K."/>
            <person name="Grigoriev I.V."/>
            <person name="Crous P.W."/>
            <person name="Seidl M.F."/>
        </authorList>
    </citation>
    <scope>NUCLEOTIDE SEQUENCE [LARGE SCALE GENOMIC DNA]</scope>
    <source>
        <strain evidence="1 2">CBS 129764</strain>
    </source>
</reference>
<evidence type="ECO:0000313" key="1">
    <source>
        <dbReference type="EMBL" id="KAK8161667.1"/>
    </source>
</evidence>
<dbReference type="EMBL" id="JBBWUH010000007">
    <property type="protein sequence ID" value="KAK8161667.1"/>
    <property type="molecule type" value="Genomic_DNA"/>
</dbReference>
<dbReference type="Proteomes" id="UP001456524">
    <property type="component" value="Unassembled WGS sequence"/>
</dbReference>